<dbReference type="Proteomes" id="UP000001916">
    <property type="component" value="Plasmid pMESIL01"/>
</dbReference>
<dbReference type="EMBL" id="CP002043">
    <property type="protein sequence ID" value="ADH65133.1"/>
    <property type="molecule type" value="Genomic_DNA"/>
</dbReference>
<dbReference type="HOGENOM" id="CLU_1347593_0_0_0"/>
<name>D7BIX7_ALLS1</name>
<sequence>MSVLNHKPFPDFKDYPAPPEVRFPGDRREAQRIHGEVQSPGLRYRVRLAWDGARLTGRLGGVIFGEKLYLELHQGELLGSLSSGLRAFALQARLEGKHLQLRRVGAQHSSSASLELSAGSASGWVYLETCGSQRESSENRVQPVEVEFGPTRLLARIGSDQQVTLHHPGFPAWVLAAAALVADLAARDAWRVLLDSYAGWAEA</sequence>
<gene>
    <name evidence="1" type="ORF">Mesil_3319</name>
</gene>
<evidence type="ECO:0000313" key="2">
    <source>
        <dbReference type="Proteomes" id="UP000001916"/>
    </source>
</evidence>
<dbReference type="RefSeq" id="WP_013159651.1">
    <property type="nucleotide sequence ID" value="NC_014213.1"/>
</dbReference>
<evidence type="ECO:0000313" key="1">
    <source>
        <dbReference type="EMBL" id="ADH65133.1"/>
    </source>
</evidence>
<organism evidence="1 2">
    <name type="scientific">Allomeiothermus silvanus (strain ATCC 700542 / DSM 9946 / NBRC 106475 / NCIMB 13440 / VI-R2)</name>
    <name type="common">Thermus silvanus</name>
    <dbReference type="NCBI Taxonomy" id="526227"/>
    <lineage>
        <taxon>Bacteria</taxon>
        <taxon>Thermotogati</taxon>
        <taxon>Deinococcota</taxon>
        <taxon>Deinococci</taxon>
        <taxon>Thermales</taxon>
        <taxon>Thermaceae</taxon>
        <taxon>Allomeiothermus</taxon>
    </lineage>
</organism>
<geneLocation type="plasmid" evidence="1 2">
    <name>pMESIL01</name>
</geneLocation>
<accession>D7BIX7</accession>
<reference evidence="1 2" key="1">
    <citation type="journal article" date="2010" name="Stand. Genomic Sci.">
        <title>Complete genome sequence of Meiothermus silvanus type strain (VI-R2).</title>
        <authorList>
            <person name="Sikorski J."/>
            <person name="Tindall B.J."/>
            <person name="Lowry S."/>
            <person name="Lucas S."/>
            <person name="Nolan M."/>
            <person name="Copeland A."/>
            <person name="Glavina Del Rio T."/>
            <person name="Tice H."/>
            <person name="Cheng J.F."/>
            <person name="Han C."/>
            <person name="Pitluck S."/>
            <person name="Liolios K."/>
            <person name="Ivanova N."/>
            <person name="Mavromatis K."/>
            <person name="Mikhailova N."/>
            <person name="Pati A."/>
            <person name="Goodwin L."/>
            <person name="Chen A."/>
            <person name="Palaniappan K."/>
            <person name="Land M."/>
            <person name="Hauser L."/>
            <person name="Chang Y.J."/>
            <person name="Jeffries C.D."/>
            <person name="Rohde M."/>
            <person name="Goker M."/>
            <person name="Woyke T."/>
            <person name="Bristow J."/>
            <person name="Eisen J.A."/>
            <person name="Markowitz V."/>
            <person name="Hugenholtz P."/>
            <person name="Kyrpides N.C."/>
            <person name="Klenk H.P."/>
            <person name="Lapidus A."/>
        </authorList>
    </citation>
    <scope>NUCLEOTIDE SEQUENCE [LARGE SCALE GENOMIC DNA]</scope>
    <source>
        <strain evidence="2">ATCC 700542 / DSM 9946 / VI-R2</strain>
        <plasmid evidence="2">Plasmid pMESIL01</plasmid>
    </source>
</reference>
<proteinExistence type="predicted"/>
<dbReference type="OrthoDB" id="34386at2"/>
<keyword evidence="2" id="KW-1185">Reference proteome</keyword>
<dbReference type="KEGG" id="msv:Mesil_3319"/>
<dbReference type="AlphaFoldDB" id="D7BIX7"/>
<keyword evidence="1" id="KW-0614">Plasmid</keyword>
<protein>
    <submittedName>
        <fullName evidence="1">Uncharacterized protein</fullName>
    </submittedName>
</protein>